<sequence>MLRKRWGMQTIVPRVFLSTREQKETTKIDEDESGEVRKKEKVRKAQALYEPWMDSKLIVEQSKQDAILQPKPQHPQVKHRSQFVFDSEYTKTASITPTSRFILQCNSKTLGMHPSFKRPTTESQKLLIEGEYAEFYAWVLNGKETDLTTAEIIRLLFGKNRNTRRKRVTANSTE</sequence>
<evidence type="ECO:0000313" key="2">
    <source>
        <dbReference type="Proteomes" id="UP000050794"/>
    </source>
</evidence>
<dbReference type="AlphaFoldDB" id="A0A183V6R6"/>
<gene>
    <name evidence="1" type="ORF">TCNE_LOCUS16436</name>
</gene>
<name>A0A183V6R6_TOXCA</name>
<keyword evidence="2" id="KW-1185">Reference proteome</keyword>
<dbReference type="Proteomes" id="UP000050794">
    <property type="component" value="Unassembled WGS sequence"/>
</dbReference>
<accession>A0A183V6R6</accession>
<proteinExistence type="predicted"/>
<reference evidence="1 2" key="2">
    <citation type="submission" date="2018-11" db="EMBL/GenBank/DDBJ databases">
        <authorList>
            <consortium name="Pathogen Informatics"/>
        </authorList>
    </citation>
    <scope>NUCLEOTIDE SEQUENCE [LARGE SCALE GENOMIC DNA]</scope>
</reference>
<dbReference type="EMBL" id="UYWY01023589">
    <property type="protein sequence ID" value="VDM47757.1"/>
    <property type="molecule type" value="Genomic_DNA"/>
</dbReference>
<protein>
    <submittedName>
        <fullName evidence="1 3">Uncharacterized protein</fullName>
    </submittedName>
</protein>
<evidence type="ECO:0000313" key="1">
    <source>
        <dbReference type="EMBL" id="VDM47757.1"/>
    </source>
</evidence>
<dbReference type="WBParaSite" id="TCNE_0001643701-mRNA-1">
    <property type="protein sequence ID" value="TCNE_0001643701-mRNA-1"/>
    <property type="gene ID" value="TCNE_0001643701"/>
</dbReference>
<evidence type="ECO:0000313" key="3">
    <source>
        <dbReference type="WBParaSite" id="TCNE_0001643701-mRNA-1"/>
    </source>
</evidence>
<organism evidence="2 3">
    <name type="scientific">Toxocara canis</name>
    <name type="common">Canine roundworm</name>
    <dbReference type="NCBI Taxonomy" id="6265"/>
    <lineage>
        <taxon>Eukaryota</taxon>
        <taxon>Metazoa</taxon>
        <taxon>Ecdysozoa</taxon>
        <taxon>Nematoda</taxon>
        <taxon>Chromadorea</taxon>
        <taxon>Rhabditida</taxon>
        <taxon>Spirurina</taxon>
        <taxon>Ascaridomorpha</taxon>
        <taxon>Ascaridoidea</taxon>
        <taxon>Toxocaridae</taxon>
        <taxon>Toxocara</taxon>
    </lineage>
</organism>
<reference evidence="3" key="1">
    <citation type="submission" date="2016-06" db="UniProtKB">
        <authorList>
            <consortium name="WormBaseParasite"/>
        </authorList>
    </citation>
    <scope>IDENTIFICATION</scope>
</reference>